<reference evidence="6" key="1">
    <citation type="submission" date="2016-10" db="EMBL/GenBank/DDBJ databases">
        <title>Sequence of Gallionella enrichment culture.</title>
        <authorList>
            <person name="Poehlein A."/>
            <person name="Muehling M."/>
            <person name="Daniel R."/>
        </authorList>
    </citation>
    <scope>NUCLEOTIDE SEQUENCE</scope>
</reference>
<organism evidence="6">
    <name type="scientific">mine drainage metagenome</name>
    <dbReference type="NCBI Taxonomy" id="410659"/>
    <lineage>
        <taxon>unclassified sequences</taxon>
        <taxon>metagenomes</taxon>
        <taxon>ecological metagenomes</taxon>
    </lineage>
</organism>
<evidence type="ECO:0000313" key="6">
    <source>
        <dbReference type="EMBL" id="OIQ78944.1"/>
    </source>
</evidence>
<evidence type="ECO:0000256" key="2">
    <source>
        <dbReference type="ARBA" id="ARBA00022490"/>
    </source>
</evidence>
<evidence type="ECO:0000256" key="1">
    <source>
        <dbReference type="ARBA" id="ARBA00004496"/>
    </source>
</evidence>
<evidence type="ECO:0000256" key="4">
    <source>
        <dbReference type="ARBA" id="ARBA00023004"/>
    </source>
</evidence>
<evidence type="ECO:0000259" key="5">
    <source>
        <dbReference type="Pfam" id="PF01814"/>
    </source>
</evidence>
<dbReference type="Pfam" id="PF04405">
    <property type="entry name" value="ScdA_N"/>
    <property type="match status" value="1"/>
</dbReference>
<dbReference type="Gene3D" id="1.20.120.520">
    <property type="entry name" value="nmb1532 protein domain like"/>
    <property type="match status" value="1"/>
</dbReference>
<dbReference type="AlphaFoldDB" id="A0A1J5Q6E6"/>
<sequence>MNTVSERAAPLRDSRLGDIARTLAGATAVLRRHKLDFCCGGDATLVEAAQRRGADVAAIEAELGALDPAAAPALPDEPAELVAHIVTRFHDTHRAELPELIALAAKVERVHREHAAAPAGLADALQRMRDELLEHMHKEEQILFPMMAANPGARLDPPIQRMRVEHDDHGEALAELYSLTDDLALPDDACNSWRALYLGLRKFTEDLTEHIHTENNVLFPRFESSARE</sequence>
<comment type="subcellular location">
    <subcellularLocation>
        <location evidence="1">Cytoplasm</location>
    </subcellularLocation>
</comment>
<dbReference type="InterPro" id="IPR012312">
    <property type="entry name" value="Hemerythrin-like"/>
</dbReference>
<protein>
    <submittedName>
        <fullName evidence="6">Iron-sulfur cluster repair protein YtfE</fullName>
    </submittedName>
</protein>
<keyword evidence="3" id="KW-0479">Metal-binding</keyword>
<dbReference type="GO" id="GO:0005737">
    <property type="term" value="C:cytoplasm"/>
    <property type="evidence" value="ECO:0007669"/>
    <property type="project" value="UniProtKB-SubCell"/>
</dbReference>
<dbReference type="Pfam" id="PF01814">
    <property type="entry name" value="Hemerythrin"/>
    <property type="match status" value="1"/>
</dbReference>
<accession>A0A1J5Q6E6</accession>
<proteinExistence type="predicted"/>
<keyword evidence="2" id="KW-0963">Cytoplasm</keyword>
<dbReference type="NCBIfam" id="TIGR03652">
    <property type="entry name" value="FeS_repair_RIC"/>
    <property type="match status" value="1"/>
</dbReference>
<dbReference type="PANTHER" id="PTHR36438:SF1">
    <property type="entry name" value="IRON-SULFUR CLUSTER REPAIR PROTEIN YTFE"/>
    <property type="match status" value="1"/>
</dbReference>
<comment type="caution">
    <text evidence="6">The sequence shown here is derived from an EMBL/GenBank/DDBJ whole genome shotgun (WGS) entry which is preliminary data.</text>
</comment>
<dbReference type="GO" id="GO:0046872">
    <property type="term" value="F:metal ion binding"/>
    <property type="evidence" value="ECO:0007669"/>
    <property type="project" value="UniProtKB-KW"/>
</dbReference>
<evidence type="ECO:0000256" key="3">
    <source>
        <dbReference type="ARBA" id="ARBA00022723"/>
    </source>
</evidence>
<dbReference type="InterPro" id="IPR019903">
    <property type="entry name" value="RIC_family"/>
</dbReference>
<keyword evidence="4" id="KW-0408">Iron</keyword>
<feature type="domain" description="Hemerythrin-like" evidence="5">
    <location>
        <begin position="83"/>
        <end position="221"/>
    </location>
</feature>
<dbReference type="EMBL" id="MLJW01001304">
    <property type="protein sequence ID" value="OIQ78944.1"/>
    <property type="molecule type" value="Genomic_DNA"/>
</dbReference>
<name>A0A1J5Q6E6_9ZZZZ</name>
<dbReference type="NCBIfam" id="NF008221">
    <property type="entry name" value="PRK10992.1"/>
    <property type="match status" value="1"/>
</dbReference>
<gene>
    <name evidence="6" type="primary">ytfE_5</name>
    <name evidence="6" type="ORF">GALL_393360</name>
</gene>
<dbReference type="PANTHER" id="PTHR36438">
    <property type="entry name" value="IRON-SULFUR CLUSTER REPAIR PROTEIN YTFE"/>
    <property type="match status" value="1"/>
</dbReference>